<name>A0A3L6DV58_MAIZE</name>
<dbReference type="AlphaFoldDB" id="A0A3L6DV58"/>
<feature type="non-terminal residue" evidence="1">
    <location>
        <position position="1"/>
    </location>
</feature>
<dbReference type="EMBL" id="NCVQ01000008">
    <property type="protein sequence ID" value="PWZ12500.1"/>
    <property type="molecule type" value="Genomic_DNA"/>
</dbReference>
<comment type="caution">
    <text evidence="1">The sequence shown here is derived from an EMBL/GenBank/DDBJ whole genome shotgun (WGS) entry which is preliminary data.</text>
</comment>
<evidence type="ECO:0000313" key="1">
    <source>
        <dbReference type="EMBL" id="PWZ12500.1"/>
    </source>
</evidence>
<reference evidence="1" key="1">
    <citation type="journal article" date="2018" name="Nat. Genet.">
        <title>Extensive intraspecific gene order and gene structural variations between Mo17 and other maize genomes.</title>
        <authorList>
            <person name="Sun S."/>
            <person name="Zhou Y."/>
            <person name="Chen J."/>
            <person name="Shi J."/>
            <person name="Zhao H."/>
            <person name="Zhao H."/>
            <person name="Song W."/>
            <person name="Zhang M."/>
            <person name="Cui Y."/>
            <person name="Dong X."/>
            <person name="Liu H."/>
            <person name="Ma X."/>
            <person name="Jiao Y."/>
            <person name="Wang B."/>
            <person name="Wei X."/>
            <person name="Stein J.C."/>
            <person name="Glaubitz J.C."/>
            <person name="Lu F."/>
            <person name="Yu G."/>
            <person name="Liang C."/>
            <person name="Fengler K."/>
            <person name="Li B."/>
            <person name="Rafalski A."/>
            <person name="Schnable P.S."/>
            <person name="Ware D.H."/>
            <person name="Buckler E.S."/>
            <person name="Lai J."/>
        </authorList>
    </citation>
    <scope>NUCLEOTIDE SEQUENCE [LARGE SCALE GENOMIC DNA]</scope>
    <source>
        <tissue evidence="1">Seedling</tissue>
    </source>
</reference>
<proteinExistence type="predicted"/>
<dbReference type="Proteomes" id="UP000251960">
    <property type="component" value="Chromosome 7"/>
</dbReference>
<protein>
    <submittedName>
        <fullName evidence="1">Uncharacterized protein</fullName>
    </submittedName>
</protein>
<organism evidence="1">
    <name type="scientific">Zea mays</name>
    <name type="common">Maize</name>
    <dbReference type="NCBI Taxonomy" id="4577"/>
    <lineage>
        <taxon>Eukaryota</taxon>
        <taxon>Viridiplantae</taxon>
        <taxon>Streptophyta</taxon>
        <taxon>Embryophyta</taxon>
        <taxon>Tracheophyta</taxon>
        <taxon>Spermatophyta</taxon>
        <taxon>Magnoliopsida</taxon>
        <taxon>Liliopsida</taxon>
        <taxon>Poales</taxon>
        <taxon>Poaceae</taxon>
        <taxon>PACMAD clade</taxon>
        <taxon>Panicoideae</taxon>
        <taxon>Andropogonodae</taxon>
        <taxon>Andropogoneae</taxon>
        <taxon>Tripsacinae</taxon>
        <taxon>Zea</taxon>
    </lineage>
</organism>
<gene>
    <name evidence="1" type="ORF">Zm00014a_003104</name>
</gene>
<sequence>IFNRSKTRIIHLNPLQSLSLLDYPN</sequence>
<accession>A0A3L6DV58</accession>